<feature type="transmembrane region" description="Helical" evidence="7">
    <location>
        <begin position="20"/>
        <end position="39"/>
    </location>
</feature>
<sequence length="298" mass="33546">MLIHPMPDPVALQLGPVAIHWYGLMYVLAFALFIALGRVRIRQPHIAAQLWRKEDLDDMLFYGMLGVVIGGRLGEVLFYEPVKYFSNPIEIFKVWHGGMSFHGGFIGVLIAMSLWARKSGRNILDVYDFIAPLVPLGYAAGRMGNFINAELPGRVVADQSLPWAMLWPDNSFPLHPNPVFLQGLRHPSPIYQMLIDGLLVFIILWLYARKERPRLAVGAFYTLLYGCARFFTEYFRTPDWETTFLGMPITSGQVLSLPMVVAAIAMLVWAYKVRQRGTAPTINPQSKPGSDPVRGPTP</sequence>
<dbReference type="RefSeq" id="WP_070249522.1">
    <property type="nucleotide sequence ID" value="NZ_LROM01000093.1"/>
</dbReference>
<evidence type="ECO:0000256" key="1">
    <source>
        <dbReference type="ARBA" id="ARBA00007150"/>
    </source>
</evidence>
<dbReference type="Pfam" id="PF01790">
    <property type="entry name" value="LGT"/>
    <property type="match status" value="1"/>
</dbReference>
<keyword evidence="2 7" id="KW-1003">Cell membrane</keyword>
<dbReference type="Proteomes" id="UP000175989">
    <property type="component" value="Unassembled WGS sequence"/>
</dbReference>
<feature type="transmembrane region" description="Helical" evidence="7">
    <location>
        <begin position="190"/>
        <end position="208"/>
    </location>
</feature>
<evidence type="ECO:0000256" key="2">
    <source>
        <dbReference type="ARBA" id="ARBA00022475"/>
    </source>
</evidence>
<evidence type="ECO:0000256" key="3">
    <source>
        <dbReference type="ARBA" id="ARBA00022679"/>
    </source>
</evidence>
<keyword evidence="5 7" id="KW-1133">Transmembrane helix</keyword>
<evidence type="ECO:0000313" key="9">
    <source>
        <dbReference type="Proteomes" id="UP000175989"/>
    </source>
</evidence>
<feature type="binding site" evidence="7">
    <location>
        <position position="142"/>
    </location>
    <ligand>
        <name>a 1,2-diacyl-sn-glycero-3-phospho-(1'-sn-glycerol)</name>
        <dbReference type="ChEBI" id="CHEBI:64716"/>
    </ligand>
</feature>
<dbReference type="GO" id="GO:0042158">
    <property type="term" value="P:lipoprotein biosynthetic process"/>
    <property type="evidence" value="ECO:0007669"/>
    <property type="project" value="UniProtKB-UniRule"/>
</dbReference>
<keyword evidence="8" id="KW-0328">Glycosyltransferase</keyword>
<dbReference type="InterPro" id="IPR001640">
    <property type="entry name" value="Lgt"/>
</dbReference>
<dbReference type="OrthoDB" id="871140at2"/>
<proteinExistence type="inferred from homology"/>
<dbReference type="EC" id="2.5.1.145" evidence="7"/>
<comment type="similarity">
    <text evidence="1 7">Belongs to the Lgt family.</text>
</comment>
<evidence type="ECO:0000313" key="8">
    <source>
        <dbReference type="EMBL" id="OEZ98069.1"/>
    </source>
</evidence>
<dbReference type="PANTHER" id="PTHR30589:SF0">
    <property type="entry name" value="PHOSPHATIDYLGLYCEROL--PROLIPOPROTEIN DIACYLGLYCERYL TRANSFERASE"/>
    <property type="match status" value="1"/>
</dbReference>
<feature type="transmembrane region" description="Helical" evidence="7">
    <location>
        <begin position="252"/>
        <end position="271"/>
    </location>
</feature>
<feature type="transmembrane region" description="Helical" evidence="7">
    <location>
        <begin position="123"/>
        <end position="141"/>
    </location>
</feature>
<comment type="subcellular location">
    <subcellularLocation>
        <location evidence="7">Cell membrane</location>
        <topology evidence="7">Multi-pass membrane protein</topology>
    </subcellularLocation>
</comment>
<dbReference type="GO" id="GO:0005886">
    <property type="term" value="C:plasma membrane"/>
    <property type="evidence" value="ECO:0007669"/>
    <property type="project" value="UniProtKB-SubCell"/>
</dbReference>
<evidence type="ECO:0000256" key="5">
    <source>
        <dbReference type="ARBA" id="ARBA00022989"/>
    </source>
</evidence>
<evidence type="ECO:0000256" key="7">
    <source>
        <dbReference type="HAMAP-Rule" id="MF_01147"/>
    </source>
</evidence>
<keyword evidence="8" id="KW-0449">Lipoprotein</keyword>
<keyword evidence="4 7" id="KW-0812">Transmembrane</keyword>
<dbReference type="HAMAP" id="MF_01147">
    <property type="entry name" value="Lgt"/>
    <property type="match status" value="1"/>
</dbReference>
<comment type="catalytic activity">
    <reaction evidence="7">
        <text>L-cysteinyl-[prolipoprotein] + a 1,2-diacyl-sn-glycero-3-phospho-(1'-sn-glycerol) = an S-1,2-diacyl-sn-glyceryl-L-cysteinyl-[prolipoprotein] + sn-glycerol 1-phosphate + H(+)</text>
        <dbReference type="Rhea" id="RHEA:56712"/>
        <dbReference type="Rhea" id="RHEA-COMP:14679"/>
        <dbReference type="Rhea" id="RHEA-COMP:14680"/>
        <dbReference type="ChEBI" id="CHEBI:15378"/>
        <dbReference type="ChEBI" id="CHEBI:29950"/>
        <dbReference type="ChEBI" id="CHEBI:57685"/>
        <dbReference type="ChEBI" id="CHEBI:64716"/>
        <dbReference type="ChEBI" id="CHEBI:140658"/>
        <dbReference type="EC" id="2.5.1.145"/>
    </reaction>
</comment>
<dbReference type="EMBL" id="LROM01000093">
    <property type="protein sequence ID" value="OEZ98069.1"/>
    <property type="molecule type" value="Genomic_DNA"/>
</dbReference>
<dbReference type="PROSITE" id="PS01311">
    <property type="entry name" value="LGT"/>
    <property type="match status" value="1"/>
</dbReference>
<gene>
    <name evidence="7 8" type="primary">lgt</name>
    <name evidence="8" type="ORF">DUPY_33420</name>
</gene>
<comment type="pathway">
    <text evidence="7">Protein modification; lipoprotein biosynthesis (diacylglyceryl transfer).</text>
</comment>
<dbReference type="NCBIfam" id="TIGR00544">
    <property type="entry name" value="lgt"/>
    <property type="match status" value="1"/>
</dbReference>
<feature type="transmembrane region" description="Helical" evidence="7">
    <location>
        <begin position="215"/>
        <end position="232"/>
    </location>
</feature>
<keyword evidence="3 7" id="KW-0808">Transferase</keyword>
<organism evidence="8 9">
    <name type="scientific">Duganella phyllosphaerae</name>
    <dbReference type="NCBI Taxonomy" id="762836"/>
    <lineage>
        <taxon>Bacteria</taxon>
        <taxon>Pseudomonadati</taxon>
        <taxon>Pseudomonadota</taxon>
        <taxon>Betaproteobacteria</taxon>
        <taxon>Burkholderiales</taxon>
        <taxon>Oxalobacteraceae</taxon>
        <taxon>Telluria group</taxon>
        <taxon>Duganella</taxon>
    </lineage>
</organism>
<reference evidence="9" key="1">
    <citation type="journal article" date="2016" name="Front. Microbiol.">
        <title>Molecular Keys to the Janthinobacterium and Duganella spp. Interaction with the Plant Pathogen Fusarium graminearum.</title>
        <authorList>
            <person name="Haack F.S."/>
            <person name="Poehlein A."/>
            <person name="Kroger C."/>
            <person name="Voigt C.A."/>
            <person name="Piepenbring M."/>
            <person name="Bode H.B."/>
            <person name="Daniel R."/>
            <person name="Schafer W."/>
            <person name="Streit W.R."/>
        </authorList>
    </citation>
    <scope>NUCLEOTIDE SEQUENCE [LARGE SCALE GENOMIC DNA]</scope>
    <source>
        <strain evidence="9">T54</strain>
    </source>
</reference>
<dbReference type="PATRIC" id="fig|762836.4.peg.3437"/>
<evidence type="ECO:0000256" key="6">
    <source>
        <dbReference type="ARBA" id="ARBA00023136"/>
    </source>
</evidence>
<protein>
    <recommendedName>
        <fullName evidence="7">Phosphatidylglycerol--prolipoprotein diacylglyceryl transferase</fullName>
        <ecNumber evidence="7">2.5.1.145</ecNumber>
    </recommendedName>
</protein>
<keyword evidence="6 7" id="KW-0472">Membrane</keyword>
<accession>A0A1E7WHF4</accession>
<evidence type="ECO:0000256" key="4">
    <source>
        <dbReference type="ARBA" id="ARBA00022692"/>
    </source>
</evidence>
<dbReference type="AlphaFoldDB" id="A0A1E7WHF4"/>
<name>A0A1E7WHF4_9BURK</name>
<comment type="function">
    <text evidence="7">Catalyzes the transfer of the diacylglyceryl group from phosphatidylglycerol to the sulfhydryl group of the N-terminal cysteine of a prolipoprotein, the first step in the formation of mature lipoproteins.</text>
</comment>
<dbReference type="UniPathway" id="UPA00664"/>
<keyword evidence="9" id="KW-1185">Reference proteome</keyword>
<dbReference type="GO" id="GO:0008961">
    <property type="term" value="F:phosphatidylglycerol-prolipoprotein diacylglyceryl transferase activity"/>
    <property type="evidence" value="ECO:0007669"/>
    <property type="project" value="UniProtKB-UniRule"/>
</dbReference>
<feature type="transmembrane region" description="Helical" evidence="7">
    <location>
        <begin position="99"/>
        <end position="116"/>
    </location>
</feature>
<dbReference type="PANTHER" id="PTHR30589">
    <property type="entry name" value="PROLIPOPROTEIN DIACYLGLYCERYL TRANSFERASE"/>
    <property type="match status" value="1"/>
</dbReference>
<feature type="transmembrane region" description="Helical" evidence="7">
    <location>
        <begin position="60"/>
        <end position="79"/>
    </location>
</feature>
<comment type="caution">
    <text evidence="8">The sequence shown here is derived from an EMBL/GenBank/DDBJ whole genome shotgun (WGS) entry which is preliminary data.</text>
</comment>